<dbReference type="InterPro" id="IPR007627">
    <property type="entry name" value="RNA_pol_sigma70_r2"/>
</dbReference>
<reference evidence="8 9" key="1">
    <citation type="submission" date="2020-02" db="EMBL/GenBank/DDBJ databases">
        <authorList>
            <person name="Li X.-J."/>
            <person name="Feng X.-M."/>
        </authorList>
    </citation>
    <scope>NUCLEOTIDE SEQUENCE [LARGE SCALE GENOMIC DNA]</scope>
    <source>
        <strain evidence="8 9">CGMCC 4.7225</strain>
    </source>
</reference>
<dbReference type="GO" id="GO:0016987">
    <property type="term" value="F:sigma factor activity"/>
    <property type="evidence" value="ECO:0007669"/>
    <property type="project" value="UniProtKB-KW"/>
</dbReference>
<dbReference type="InterPro" id="IPR013324">
    <property type="entry name" value="RNA_pol_sigma_r3/r4-like"/>
</dbReference>
<dbReference type="CDD" id="cd06171">
    <property type="entry name" value="Sigma70_r4"/>
    <property type="match status" value="1"/>
</dbReference>
<evidence type="ECO:0000259" key="6">
    <source>
        <dbReference type="Pfam" id="PF04542"/>
    </source>
</evidence>
<dbReference type="Gene3D" id="1.10.1740.10">
    <property type="match status" value="1"/>
</dbReference>
<dbReference type="RefSeq" id="WP_163815211.1">
    <property type="nucleotide sequence ID" value="NZ_JAAGOB010000001.1"/>
</dbReference>
<dbReference type="SUPFAM" id="SSF88659">
    <property type="entry name" value="Sigma3 and sigma4 domains of RNA polymerase sigma factors"/>
    <property type="match status" value="1"/>
</dbReference>
<dbReference type="GO" id="GO:0003677">
    <property type="term" value="F:DNA binding"/>
    <property type="evidence" value="ECO:0007669"/>
    <property type="project" value="UniProtKB-KW"/>
</dbReference>
<dbReference type="PANTHER" id="PTHR43133">
    <property type="entry name" value="RNA POLYMERASE ECF-TYPE SIGMA FACTO"/>
    <property type="match status" value="1"/>
</dbReference>
<evidence type="ECO:0000256" key="3">
    <source>
        <dbReference type="ARBA" id="ARBA00023082"/>
    </source>
</evidence>
<evidence type="ECO:0000256" key="1">
    <source>
        <dbReference type="ARBA" id="ARBA00010641"/>
    </source>
</evidence>
<gene>
    <name evidence="8" type="ORF">G1H11_01085</name>
</gene>
<dbReference type="AlphaFoldDB" id="A0A6N9YFX3"/>
<keyword evidence="3" id="KW-0731">Sigma factor</keyword>
<name>A0A6N9YFX3_9ACTN</name>
<dbReference type="InterPro" id="IPR014284">
    <property type="entry name" value="RNA_pol_sigma-70_dom"/>
</dbReference>
<dbReference type="NCBIfam" id="TIGR02937">
    <property type="entry name" value="sigma70-ECF"/>
    <property type="match status" value="1"/>
</dbReference>
<dbReference type="EMBL" id="JAAGOB010000001">
    <property type="protein sequence ID" value="NED93906.1"/>
    <property type="molecule type" value="Genomic_DNA"/>
</dbReference>
<dbReference type="SUPFAM" id="SSF88946">
    <property type="entry name" value="Sigma2 domain of RNA polymerase sigma factors"/>
    <property type="match status" value="1"/>
</dbReference>
<evidence type="ECO:0000313" key="8">
    <source>
        <dbReference type="EMBL" id="NED93906.1"/>
    </source>
</evidence>
<proteinExistence type="inferred from homology"/>
<dbReference type="InterPro" id="IPR013249">
    <property type="entry name" value="RNA_pol_sigma70_r4_t2"/>
</dbReference>
<dbReference type="Proteomes" id="UP000469185">
    <property type="component" value="Unassembled WGS sequence"/>
</dbReference>
<keyword evidence="2" id="KW-0805">Transcription regulation</keyword>
<keyword evidence="4" id="KW-0238">DNA-binding</keyword>
<evidence type="ECO:0000256" key="5">
    <source>
        <dbReference type="ARBA" id="ARBA00023163"/>
    </source>
</evidence>
<evidence type="ECO:0000313" key="9">
    <source>
        <dbReference type="Proteomes" id="UP000469185"/>
    </source>
</evidence>
<comment type="caution">
    <text evidence="8">The sequence shown here is derived from an EMBL/GenBank/DDBJ whole genome shotgun (WGS) entry which is preliminary data.</text>
</comment>
<dbReference type="InterPro" id="IPR013325">
    <property type="entry name" value="RNA_pol_sigma_r2"/>
</dbReference>
<keyword evidence="5" id="KW-0804">Transcription</keyword>
<accession>A0A6N9YFX3</accession>
<dbReference type="PANTHER" id="PTHR43133:SF8">
    <property type="entry name" value="RNA POLYMERASE SIGMA FACTOR HI_1459-RELATED"/>
    <property type="match status" value="1"/>
</dbReference>
<sequence length="193" mass="21075">MHHKGRATTLSIGDGFEEMLLAARAGAPWAFERLYADLAPAVAAYARLQGSPEPEDLTSEVFLGVFAGLASFEGTESKFRSWVFTIAHHRLVDERRRLSRRSFVPTADADVLDRPGGNAEQDALDKLGRRRVEELCAQLSADQRAVMLLRIVGDLTVEQVATVVGRSPGAVKGLQRRALTSLRKKVAPEGVPL</sequence>
<feature type="domain" description="RNA polymerase sigma factor 70 region 4 type 2" evidence="7">
    <location>
        <begin position="130"/>
        <end position="181"/>
    </location>
</feature>
<dbReference type="Pfam" id="PF04542">
    <property type="entry name" value="Sigma70_r2"/>
    <property type="match status" value="1"/>
</dbReference>
<dbReference type="InterPro" id="IPR036388">
    <property type="entry name" value="WH-like_DNA-bd_sf"/>
</dbReference>
<organism evidence="8 9">
    <name type="scientific">Phytoactinopolyspora alkaliphila</name>
    <dbReference type="NCBI Taxonomy" id="1783498"/>
    <lineage>
        <taxon>Bacteria</taxon>
        <taxon>Bacillati</taxon>
        <taxon>Actinomycetota</taxon>
        <taxon>Actinomycetes</taxon>
        <taxon>Jiangellales</taxon>
        <taxon>Jiangellaceae</taxon>
        <taxon>Phytoactinopolyspora</taxon>
    </lineage>
</organism>
<protein>
    <submittedName>
        <fullName evidence="8">Sigma-70 family RNA polymerase sigma factor</fullName>
    </submittedName>
</protein>
<dbReference type="Gene3D" id="1.10.10.10">
    <property type="entry name" value="Winged helix-like DNA-binding domain superfamily/Winged helix DNA-binding domain"/>
    <property type="match status" value="1"/>
</dbReference>
<dbReference type="GO" id="GO:0006352">
    <property type="term" value="P:DNA-templated transcription initiation"/>
    <property type="evidence" value="ECO:0007669"/>
    <property type="project" value="InterPro"/>
</dbReference>
<dbReference type="Pfam" id="PF08281">
    <property type="entry name" value="Sigma70_r4_2"/>
    <property type="match status" value="1"/>
</dbReference>
<evidence type="ECO:0000256" key="4">
    <source>
        <dbReference type="ARBA" id="ARBA00023125"/>
    </source>
</evidence>
<evidence type="ECO:0000259" key="7">
    <source>
        <dbReference type="Pfam" id="PF08281"/>
    </source>
</evidence>
<feature type="domain" description="RNA polymerase sigma-70 region 2" evidence="6">
    <location>
        <begin position="34"/>
        <end position="101"/>
    </location>
</feature>
<evidence type="ECO:0000256" key="2">
    <source>
        <dbReference type="ARBA" id="ARBA00023015"/>
    </source>
</evidence>
<keyword evidence="9" id="KW-1185">Reference proteome</keyword>
<comment type="similarity">
    <text evidence="1">Belongs to the sigma-70 factor family. ECF subfamily.</text>
</comment>
<dbReference type="InterPro" id="IPR039425">
    <property type="entry name" value="RNA_pol_sigma-70-like"/>
</dbReference>